<evidence type="ECO:0000256" key="17">
    <source>
        <dbReference type="PROSITE-ProRule" id="PRU10141"/>
    </source>
</evidence>
<dbReference type="SMART" id="SM00220">
    <property type="entry name" value="S_TKc"/>
    <property type="match status" value="1"/>
</dbReference>
<dbReference type="InterPro" id="IPR008271">
    <property type="entry name" value="Ser/Thr_kinase_AS"/>
</dbReference>
<comment type="catalytic activity">
    <reaction evidence="14">
        <text>L-threonyl-[protein] + ATP = O-phospho-L-threonyl-[protein] + ADP + H(+)</text>
        <dbReference type="Rhea" id="RHEA:46608"/>
        <dbReference type="Rhea" id="RHEA-COMP:11060"/>
        <dbReference type="Rhea" id="RHEA-COMP:11605"/>
        <dbReference type="ChEBI" id="CHEBI:15378"/>
        <dbReference type="ChEBI" id="CHEBI:30013"/>
        <dbReference type="ChEBI" id="CHEBI:30616"/>
        <dbReference type="ChEBI" id="CHEBI:61977"/>
        <dbReference type="ChEBI" id="CHEBI:456216"/>
        <dbReference type="EC" id="2.7.11.1"/>
    </reaction>
</comment>
<dbReference type="CDD" id="cd14211">
    <property type="entry name" value="STKc_HIPK"/>
    <property type="match status" value="1"/>
</dbReference>
<evidence type="ECO:0000313" key="21">
    <source>
        <dbReference type="Proteomes" id="UP000549394"/>
    </source>
</evidence>
<keyword evidence="5" id="KW-0597">Phosphoprotein</keyword>
<dbReference type="EMBL" id="CAJFCJ010000013">
    <property type="protein sequence ID" value="CAD5120985.1"/>
    <property type="molecule type" value="Genomic_DNA"/>
</dbReference>
<evidence type="ECO:0000259" key="19">
    <source>
        <dbReference type="PROSITE" id="PS50011"/>
    </source>
</evidence>
<evidence type="ECO:0000256" key="1">
    <source>
        <dbReference type="ARBA" id="ARBA00004123"/>
    </source>
</evidence>
<dbReference type="GO" id="GO:0005654">
    <property type="term" value="C:nucleoplasm"/>
    <property type="evidence" value="ECO:0007669"/>
    <property type="project" value="UniProtKB-ARBA"/>
</dbReference>
<dbReference type="GO" id="GO:0004674">
    <property type="term" value="F:protein serine/threonine kinase activity"/>
    <property type="evidence" value="ECO:0007669"/>
    <property type="project" value="UniProtKB-KW"/>
</dbReference>
<evidence type="ECO:0000256" key="7">
    <source>
        <dbReference type="ARBA" id="ARBA00022741"/>
    </source>
</evidence>
<accession>A0A7I8W2K3</accession>
<keyword evidence="10" id="KW-0832">Ubl conjugation</keyword>
<evidence type="ECO:0000256" key="8">
    <source>
        <dbReference type="ARBA" id="ARBA00022777"/>
    </source>
</evidence>
<evidence type="ECO:0000313" key="20">
    <source>
        <dbReference type="EMBL" id="CAD5120985.1"/>
    </source>
</evidence>
<proteinExistence type="inferred from homology"/>
<dbReference type="PROSITE" id="PS00107">
    <property type="entry name" value="PROTEIN_KINASE_ATP"/>
    <property type="match status" value="1"/>
</dbReference>
<dbReference type="Proteomes" id="UP000549394">
    <property type="component" value="Unassembled WGS sequence"/>
</dbReference>
<feature type="compositionally biased region" description="Low complexity" evidence="18">
    <location>
        <begin position="734"/>
        <end position="756"/>
    </location>
</feature>
<keyword evidence="3" id="KW-1017">Isopeptide bond</keyword>
<dbReference type="PROSITE" id="PS50011">
    <property type="entry name" value="PROTEIN_KINASE_DOM"/>
    <property type="match status" value="1"/>
</dbReference>
<feature type="region of interest" description="Disordered" evidence="18">
    <location>
        <begin position="728"/>
        <end position="778"/>
    </location>
</feature>
<evidence type="ECO:0000256" key="13">
    <source>
        <dbReference type="ARBA" id="ARBA00023242"/>
    </source>
</evidence>
<comment type="caution">
    <text evidence="20">The sequence shown here is derived from an EMBL/GenBank/DDBJ whole genome shotgun (WGS) entry which is preliminary data.</text>
</comment>
<comment type="subcellular location">
    <subcellularLocation>
        <location evidence="1">Nucleus</location>
    </subcellularLocation>
</comment>
<evidence type="ECO:0000256" key="3">
    <source>
        <dbReference type="ARBA" id="ARBA00022499"/>
    </source>
</evidence>
<dbReference type="PANTHER" id="PTHR24058:SF17">
    <property type="entry name" value="HOMEODOMAIN INTERACTING PROTEIN KINASE, ISOFORM D"/>
    <property type="match status" value="1"/>
</dbReference>
<keyword evidence="13" id="KW-0539">Nucleus</keyword>
<dbReference type="Pfam" id="PF00069">
    <property type="entry name" value="Pkinase"/>
    <property type="match status" value="1"/>
</dbReference>
<evidence type="ECO:0000256" key="14">
    <source>
        <dbReference type="ARBA" id="ARBA00047899"/>
    </source>
</evidence>
<dbReference type="FunFam" id="3.30.200.20:FF:000022">
    <property type="entry name" value="Homeodomain-interacting protein kinase 2 isoform 1"/>
    <property type="match status" value="1"/>
</dbReference>
<evidence type="ECO:0000256" key="16">
    <source>
        <dbReference type="ARBA" id="ARBA00061380"/>
    </source>
</evidence>
<dbReference type="GO" id="GO:0005737">
    <property type="term" value="C:cytoplasm"/>
    <property type="evidence" value="ECO:0007669"/>
    <property type="project" value="UniProtKB-ARBA"/>
</dbReference>
<feature type="compositionally biased region" description="Polar residues" evidence="18">
    <location>
        <begin position="765"/>
        <end position="774"/>
    </location>
</feature>
<dbReference type="AlphaFoldDB" id="A0A7I8W2K3"/>
<feature type="region of interest" description="Disordered" evidence="18">
    <location>
        <begin position="1"/>
        <end position="26"/>
    </location>
</feature>
<feature type="compositionally biased region" description="Basic residues" evidence="18">
    <location>
        <begin position="1"/>
        <end position="19"/>
    </location>
</feature>
<evidence type="ECO:0000256" key="18">
    <source>
        <dbReference type="SAM" id="MobiDB-lite"/>
    </source>
</evidence>
<evidence type="ECO:0000256" key="9">
    <source>
        <dbReference type="ARBA" id="ARBA00022840"/>
    </source>
</evidence>
<evidence type="ECO:0000256" key="15">
    <source>
        <dbReference type="ARBA" id="ARBA00048679"/>
    </source>
</evidence>
<dbReference type="GO" id="GO:0004713">
    <property type="term" value="F:protein tyrosine kinase activity"/>
    <property type="evidence" value="ECO:0007669"/>
    <property type="project" value="TreeGrafter"/>
</dbReference>
<dbReference type="InterPro" id="IPR050494">
    <property type="entry name" value="Ser_Thr_dual-spec_kinase"/>
</dbReference>
<keyword evidence="7 17" id="KW-0547">Nucleotide-binding</keyword>
<keyword evidence="6" id="KW-0808">Transferase</keyword>
<keyword evidence="12" id="KW-0804">Transcription</keyword>
<feature type="domain" description="Protein kinase" evidence="19">
    <location>
        <begin position="81"/>
        <end position="410"/>
    </location>
</feature>
<keyword evidence="8" id="KW-0418">Kinase</keyword>
<keyword evidence="4" id="KW-0723">Serine/threonine-protein kinase</keyword>
<feature type="binding site" evidence="17">
    <location>
        <position position="110"/>
    </location>
    <ligand>
        <name>ATP</name>
        <dbReference type="ChEBI" id="CHEBI:30616"/>
    </ligand>
</feature>
<dbReference type="GO" id="GO:0005524">
    <property type="term" value="F:ATP binding"/>
    <property type="evidence" value="ECO:0007669"/>
    <property type="project" value="UniProtKB-UniRule"/>
</dbReference>
<dbReference type="PANTHER" id="PTHR24058">
    <property type="entry name" value="DUAL SPECIFICITY PROTEIN KINASE"/>
    <property type="match status" value="1"/>
</dbReference>
<name>A0A7I8W2K3_9ANNE</name>
<keyword evidence="11" id="KW-0805">Transcription regulation</keyword>
<evidence type="ECO:0000256" key="12">
    <source>
        <dbReference type="ARBA" id="ARBA00023163"/>
    </source>
</evidence>
<protein>
    <recommendedName>
        <fullName evidence="2">non-specific serine/threonine protein kinase</fullName>
        <ecNumber evidence="2">2.7.11.1</ecNumber>
    </recommendedName>
</protein>
<dbReference type="SUPFAM" id="SSF56112">
    <property type="entry name" value="Protein kinase-like (PK-like)"/>
    <property type="match status" value="1"/>
</dbReference>
<evidence type="ECO:0000256" key="4">
    <source>
        <dbReference type="ARBA" id="ARBA00022527"/>
    </source>
</evidence>
<dbReference type="PROSITE" id="PS00108">
    <property type="entry name" value="PROTEIN_KINASE_ST"/>
    <property type="match status" value="1"/>
</dbReference>
<evidence type="ECO:0000256" key="6">
    <source>
        <dbReference type="ARBA" id="ARBA00022679"/>
    </source>
</evidence>
<comment type="catalytic activity">
    <reaction evidence="15">
        <text>L-seryl-[protein] + ATP = O-phospho-L-seryl-[protein] + ADP + H(+)</text>
        <dbReference type="Rhea" id="RHEA:17989"/>
        <dbReference type="Rhea" id="RHEA-COMP:9863"/>
        <dbReference type="Rhea" id="RHEA-COMP:11604"/>
        <dbReference type="ChEBI" id="CHEBI:15378"/>
        <dbReference type="ChEBI" id="CHEBI:29999"/>
        <dbReference type="ChEBI" id="CHEBI:30616"/>
        <dbReference type="ChEBI" id="CHEBI:83421"/>
        <dbReference type="ChEBI" id="CHEBI:456216"/>
        <dbReference type="EC" id="2.7.11.1"/>
    </reaction>
</comment>
<dbReference type="EC" id="2.7.11.1" evidence="2"/>
<evidence type="ECO:0000256" key="10">
    <source>
        <dbReference type="ARBA" id="ARBA00022843"/>
    </source>
</evidence>
<organism evidence="20 21">
    <name type="scientific">Dimorphilus gyrociliatus</name>
    <dbReference type="NCBI Taxonomy" id="2664684"/>
    <lineage>
        <taxon>Eukaryota</taxon>
        <taxon>Metazoa</taxon>
        <taxon>Spiralia</taxon>
        <taxon>Lophotrochozoa</taxon>
        <taxon>Annelida</taxon>
        <taxon>Polychaeta</taxon>
        <taxon>Polychaeta incertae sedis</taxon>
        <taxon>Dinophilidae</taxon>
        <taxon>Dimorphilus</taxon>
    </lineage>
</organism>
<keyword evidence="9 17" id="KW-0067">ATP-binding</keyword>
<evidence type="ECO:0000256" key="11">
    <source>
        <dbReference type="ARBA" id="ARBA00023015"/>
    </source>
</evidence>
<reference evidence="20 21" key="1">
    <citation type="submission" date="2020-08" db="EMBL/GenBank/DDBJ databases">
        <authorList>
            <person name="Hejnol A."/>
        </authorList>
    </citation>
    <scope>NUCLEOTIDE SEQUENCE [LARGE SCALE GENOMIC DNA]</scope>
</reference>
<comment type="similarity">
    <text evidence="16">Belongs to the protein kinase superfamily. CMGC Ser/Thr protein kinase family. HIPK subfamily.</text>
</comment>
<evidence type="ECO:0000256" key="2">
    <source>
        <dbReference type="ARBA" id="ARBA00012513"/>
    </source>
</evidence>
<sequence>MGSKRLQNRHNRVAKRKHCSDKTEDENLVGGQQNVDEMYLHQGNSTAIAESKKKGTNSSGANDGDYKLVQHEVLYSLTNAYEVLEFLGRGTFGQVVKCWKKGTNEIVAIKILKNHPSYARQGQIEVSILSRLSQENADEFNFVRAHECFQHKNHTCLVFEMLEQNLYDFLKCQKFKPLPLKYIRAITTQVLTALLKLKSLGLIHADLKPENIMLVNPTRYPYRVKVIDFGSASHVSKAVCSTYLQSRYYRAPEILLGLPFCEAIDMWSLGCVMAELFLGWPLYPGSCEYDQVRYISQTQSLPSEHLLNAATKTTRFFRRENTESNYPFWRLKSPEEHEAEYNIKSKEARKYIFNNLDDLAQINVPTDLDAADAHADKVDRREFIDLLKRMLTLDQDRRITPSEALNHAWITLGHFFECNLQTNLVKQSISAMEICRRPKSSHTLYDLPTQGQTPSSANLALTFNNMNSLTTHMAAAGAAAAAAAAHLMVPCSGTGAVQTAELAYLPRVTPAGAPAAAYSAAAAAAVASNRLQQHHPPRSQDLAHYQHLACMTSPPKTSTAAGVTQAQSSHYSVHRIDPSVPHLLTQVGATQHLVPVSLLDNHGRHMLVPNGAACAAAAASAGAASWAACAANGAHTAVILPPSTGAQSSWSQFVAATTHAPPAAHCHRSNGSTESWRRSLMSSLEVEQAAAAAAAAAAVATGANLLPSTSAATEQYLVQPHHFLLHRQSQDKQGSNQSYYGSSISVSGSGPSQLSPVKKRIKENTPPNHGPTNKNRSKYHYQPIIIDDNSPSPSYHGAIGQTRTTSSISVITINSDSEDEKRTKDFCMKQDSSPERGDVKKAISPTIDMHPKTSRAPCRMPPKKHHKMLHALDSKPVLQVKKEHRHVSVNV</sequence>
<keyword evidence="21" id="KW-1185">Reference proteome</keyword>
<dbReference type="OrthoDB" id="10030361at2759"/>
<dbReference type="InterPro" id="IPR017441">
    <property type="entry name" value="Protein_kinase_ATP_BS"/>
</dbReference>
<gene>
    <name evidence="20" type="ORF">DGYR_LOCUS8990</name>
</gene>
<dbReference type="InterPro" id="IPR011009">
    <property type="entry name" value="Kinase-like_dom_sf"/>
</dbReference>
<dbReference type="Gene3D" id="3.30.200.20">
    <property type="entry name" value="Phosphorylase Kinase, domain 1"/>
    <property type="match status" value="1"/>
</dbReference>
<dbReference type="FunFam" id="1.10.510.10:FF:000029">
    <property type="entry name" value="Homeodomain-interacting protein kinase 2 isoform 1"/>
    <property type="match status" value="1"/>
</dbReference>
<dbReference type="Gene3D" id="1.10.510.10">
    <property type="entry name" value="Transferase(Phosphotransferase) domain 1"/>
    <property type="match status" value="1"/>
</dbReference>
<dbReference type="InterPro" id="IPR000719">
    <property type="entry name" value="Prot_kinase_dom"/>
</dbReference>
<evidence type="ECO:0000256" key="5">
    <source>
        <dbReference type="ARBA" id="ARBA00022553"/>
    </source>
</evidence>